<proteinExistence type="predicted"/>
<evidence type="ECO:0000313" key="2">
    <source>
        <dbReference type="Proteomes" id="UP000811246"/>
    </source>
</evidence>
<organism evidence="1 2">
    <name type="scientific">Carya illinoinensis</name>
    <name type="common">Pecan</name>
    <dbReference type="NCBI Taxonomy" id="32201"/>
    <lineage>
        <taxon>Eukaryota</taxon>
        <taxon>Viridiplantae</taxon>
        <taxon>Streptophyta</taxon>
        <taxon>Embryophyta</taxon>
        <taxon>Tracheophyta</taxon>
        <taxon>Spermatophyta</taxon>
        <taxon>Magnoliopsida</taxon>
        <taxon>eudicotyledons</taxon>
        <taxon>Gunneridae</taxon>
        <taxon>Pentapetalae</taxon>
        <taxon>rosids</taxon>
        <taxon>fabids</taxon>
        <taxon>Fagales</taxon>
        <taxon>Juglandaceae</taxon>
        <taxon>Carya</taxon>
    </lineage>
</organism>
<dbReference type="EMBL" id="CM031827">
    <property type="protein sequence ID" value="KAG6724610.1"/>
    <property type="molecule type" value="Genomic_DNA"/>
</dbReference>
<protein>
    <submittedName>
        <fullName evidence="1">Uncharacterized protein</fullName>
    </submittedName>
</protein>
<gene>
    <name evidence="1" type="ORF">I3842_03G265900</name>
</gene>
<dbReference type="Proteomes" id="UP000811246">
    <property type="component" value="Chromosome 3"/>
</dbReference>
<reference evidence="1" key="1">
    <citation type="submission" date="2021-01" db="EMBL/GenBank/DDBJ databases">
        <authorList>
            <person name="Lovell J.T."/>
            <person name="Bentley N."/>
            <person name="Bhattarai G."/>
            <person name="Jenkins J.W."/>
            <person name="Sreedasyam A."/>
            <person name="Alarcon Y."/>
            <person name="Bock C."/>
            <person name="Boston L."/>
            <person name="Carlson J."/>
            <person name="Cervantes K."/>
            <person name="Clermont K."/>
            <person name="Krom N."/>
            <person name="Kubenka K."/>
            <person name="Mamidi S."/>
            <person name="Mattison C."/>
            <person name="Monteros M."/>
            <person name="Pisani C."/>
            <person name="Plott C."/>
            <person name="Rajasekar S."/>
            <person name="Rhein H.S."/>
            <person name="Rohla C."/>
            <person name="Song M."/>
            <person name="Hilaire R.S."/>
            <person name="Shu S."/>
            <person name="Wells L."/>
            <person name="Wang X."/>
            <person name="Webber J."/>
            <person name="Heerema R.J."/>
            <person name="Klein P."/>
            <person name="Conner P."/>
            <person name="Grauke L."/>
            <person name="Grimwood J."/>
            <person name="Schmutz J."/>
            <person name="Randall J.J."/>
        </authorList>
    </citation>
    <scope>NUCLEOTIDE SEQUENCE</scope>
    <source>
        <tissue evidence="1">Leaf</tissue>
    </source>
</reference>
<evidence type="ECO:0000313" key="1">
    <source>
        <dbReference type="EMBL" id="KAG6724610.1"/>
    </source>
</evidence>
<dbReference type="AlphaFoldDB" id="A0A922JY61"/>
<comment type="caution">
    <text evidence="1">The sequence shown here is derived from an EMBL/GenBank/DDBJ whole genome shotgun (WGS) entry which is preliminary data.</text>
</comment>
<accession>A0A922JY61</accession>
<name>A0A922JY61_CARIL</name>
<sequence>MVLSKPSSPPSSSQILFPPISNLGLTRFSCKVLKAISSLVEKLCDSEAPLFNSFIGLDFNFQPEES</sequence>